<dbReference type="RefSeq" id="WP_204971085.1">
    <property type="nucleotide sequence ID" value="NZ_JAAZTS010000002.1"/>
</dbReference>
<name>A0AA40ZRI5_9BACT</name>
<dbReference type="Proteomes" id="UP000698924">
    <property type="component" value="Unassembled WGS sequence"/>
</dbReference>
<evidence type="ECO:0000313" key="1">
    <source>
        <dbReference type="EMBL" id="MBM6856616.1"/>
    </source>
</evidence>
<accession>A0AA40ZRI5</accession>
<protein>
    <submittedName>
        <fullName evidence="1">Uncharacterized protein</fullName>
    </submittedName>
</protein>
<organism evidence="1 2">
    <name type="scientific">Caecibacteroides pullorum</name>
    <dbReference type="NCBI Taxonomy" id="2725562"/>
    <lineage>
        <taxon>Bacteria</taxon>
        <taxon>Pseudomonadati</taxon>
        <taxon>Bacteroidota</taxon>
        <taxon>Bacteroidia</taxon>
        <taxon>Bacteroidales</taxon>
        <taxon>Bacteroidaceae</taxon>
        <taxon>Caecibacteroides</taxon>
    </lineage>
</organism>
<comment type="caution">
    <text evidence="1">The sequence shown here is derived from an EMBL/GenBank/DDBJ whole genome shotgun (WGS) entry which is preliminary data.</text>
</comment>
<dbReference type="EMBL" id="JACJMO010000002">
    <property type="protein sequence ID" value="MBM6856616.1"/>
    <property type="molecule type" value="Genomic_DNA"/>
</dbReference>
<gene>
    <name evidence="1" type="ORF">H6D15_03215</name>
</gene>
<keyword evidence="2" id="KW-1185">Reference proteome</keyword>
<reference evidence="1 2" key="1">
    <citation type="journal article" date="2021" name="Sci. Rep.">
        <title>The distribution of antibiotic resistance genes in chicken gut microbiota commensals.</title>
        <authorList>
            <person name="Juricova H."/>
            <person name="Matiasovicova J."/>
            <person name="Kubasova T."/>
            <person name="Cejkova D."/>
            <person name="Rychlik I."/>
        </authorList>
    </citation>
    <scope>NUCLEOTIDE SEQUENCE [LARGE SCALE GENOMIC DNA]</scope>
    <source>
        <strain evidence="1 2">An421</strain>
    </source>
</reference>
<sequence length="64" mass="7145">MKKNKSSERGRYVSVEKVQKMLSDLGLQLCEGRKRIHAAQRDNSIVFYVSGGTVNITFQEGGAQ</sequence>
<proteinExistence type="predicted"/>
<evidence type="ECO:0000313" key="2">
    <source>
        <dbReference type="Proteomes" id="UP000698924"/>
    </source>
</evidence>
<dbReference type="AlphaFoldDB" id="A0AA40ZRI5"/>